<evidence type="ECO:0000256" key="2">
    <source>
        <dbReference type="PROSITE-ProRule" id="PRU00110"/>
    </source>
</evidence>
<sequence>MSNEPLFDRRALLDNLGEDVELMQVMAQTFVDDTPRLISELRDALARGDAPDAVRASHSVKGSAANFGAAPLIGVVGAMEQACRAGNLATASGSLTEAERLITALVVELRQELHAP</sequence>
<keyword evidence="1" id="KW-0902">Two-component regulatory system</keyword>
<dbReference type="SUPFAM" id="SSF47226">
    <property type="entry name" value="Histidine-containing phosphotransfer domain, HPT domain"/>
    <property type="match status" value="1"/>
</dbReference>
<dbReference type="CDD" id="cd00088">
    <property type="entry name" value="HPT"/>
    <property type="match status" value="1"/>
</dbReference>
<dbReference type="PROSITE" id="PS50894">
    <property type="entry name" value="HPT"/>
    <property type="match status" value="1"/>
</dbReference>
<feature type="domain" description="HPt" evidence="3">
    <location>
        <begin position="19"/>
        <end position="116"/>
    </location>
</feature>
<proteinExistence type="predicted"/>
<dbReference type="EMBL" id="WTVQ01000012">
    <property type="protein sequence ID" value="NMG74937.1"/>
    <property type="molecule type" value="Genomic_DNA"/>
</dbReference>
<evidence type="ECO:0000259" key="3">
    <source>
        <dbReference type="PROSITE" id="PS50894"/>
    </source>
</evidence>
<keyword evidence="2" id="KW-0597">Phosphoprotein</keyword>
<comment type="caution">
    <text evidence="4">The sequence shown here is derived from an EMBL/GenBank/DDBJ whole genome shotgun (WGS) entry which is preliminary data.</text>
</comment>
<evidence type="ECO:0000313" key="4">
    <source>
        <dbReference type="EMBL" id="NMG74937.1"/>
    </source>
</evidence>
<dbReference type="SMART" id="SM00073">
    <property type="entry name" value="HPT"/>
    <property type="match status" value="1"/>
</dbReference>
<accession>A0ABX1QBU2</accession>
<gene>
    <name evidence="4" type="ORF">GPA25_09230</name>
</gene>
<dbReference type="Pfam" id="PF01627">
    <property type="entry name" value="Hpt"/>
    <property type="match status" value="1"/>
</dbReference>
<dbReference type="Proteomes" id="UP000648984">
    <property type="component" value="Unassembled WGS sequence"/>
</dbReference>
<dbReference type="RefSeq" id="WP_169260083.1">
    <property type="nucleotide sequence ID" value="NZ_WTVQ01000012.1"/>
</dbReference>
<feature type="modified residue" description="Phosphohistidine" evidence="2">
    <location>
        <position position="58"/>
    </location>
</feature>
<dbReference type="InterPro" id="IPR036641">
    <property type="entry name" value="HPT_dom_sf"/>
</dbReference>
<dbReference type="Gene3D" id="1.20.120.160">
    <property type="entry name" value="HPT domain"/>
    <property type="match status" value="1"/>
</dbReference>
<evidence type="ECO:0000256" key="1">
    <source>
        <dbReference type="ARBA" id="ARBA00023012"/>
    </source>
</evidence>
<organism evidence="4 5">
    <name type="scientific">Aromatoleum diolicum</name>
    <dbReference type="NCBI Taxonomy" id="75796"/>
    <lineage>
        <taxon>Bacteria</taxon>
        <taxon>Pseudomonadati</taxon>
        <taxon>Pseudomonadota</taxon>
        <taxon>Betaproteobacteria</taxon>
        <taxon>Rhodocyclales</taxon>
        <taxon>Rhodocyclaceae</taxon>
        <taxon>Aromatoleum</taxon>
    </lineage>
</organism>
<protein>
    <recommendedName>
        <fullName evidence="3">HPt domain-containing protein</fullName>
    </recommendedName>
</protein>
<dbReference type="InterPro" id="IPR008207">
    <property type="entry name" value="Sig_transdc_His_kin_Hpt_dom"/>
</dbReference>
<evidence type="ECO:0000313" key="5">
    <source>
        <dbReference type="Proteomes" id="UP000648984"/>
    </source>
</evidence>
<reference evidence="4 5" key="1">
    <citation type="submission" date="2019-12" db="EMBL/GenBank/DDBJ databases">
        <title>Comparative genomics gives insights into the taxonomy of the Azoarcus-Aromatoleum group and reveals separate origins of nif in the plant-associated Azoarcus and non-plant-associated Aromatoleum sub-groups.</title>
        <authorList>
            <person name="Lafos M."/>
            <person name="Maluk M."/>
            <person name="Batista M."/>
            <person name="Junghare M."/>
            <person name="Carmona M."/>
            <person name="Faoro H."/>
            <person name="Cruz L.M."/>
            <person name="Battistoni F."/>
            <person name="De Souza E."/>
            <person name="Pedrosa F."/>
            <person name="Chen W.-M."/>
            <person name="Poole P.S."/>
            <person name="Dixon R.A."/>
            <person name="James E.K."/>
        </authorList>
    </citation>
    <scope>NUCLEOTIDE SEQUENCE [LARGE SCALE GENOMIC DNA]</scope>
    <source>
        <strain evidence="4 5">22Lin</strain>
    </source>
</reference>
<name>A0ABX1QBU2_9RHOO</name>
<keyword evidence="5" id="KW-1185">Reference proteome</keyword>